<keyword evidence="3 7" id="KW-0732">Signal</keyword>
<dbReference type="GO" id="GO:0042597">
    <property type="term" value="C:periplasmic space"/>
    <property type="evidence" value="ECO:0007669"/>
    <property type="project" value="UniProtKB-SubCell"/>
</dbReference>
<dbReference type="Gene3D" id="3.10.450.70">
    <property type="entry name" value="Disulphide bond isomerase, DsbC/G, N-terminal"/>
    <property type="match status" value="1"/>
</dbReference>
<comment type="caution">
    <text evidence="10">The sequence shown here is derived from an EMBL/GenBank/DDBJ whole genome shotgun (WGS) entry which is preliminary data.</text>
</comment>
<evidence type="ECO:0000256" key="3">
    <source>
        <dbReference type="ARBA" id="ARBA00022729"/>
    </source>
</evidence>
<comment type="function">
    <text evidence="7">Required for disulfide bond formation in some periplasmic proteins. Acts by transferring its disulfide bond to other proteins and is reduced in the process.</text>
</comment>
<keyword evidence="4 7" id="KW-0574">Periplasm</keyword>
<evidence type="ECO:0000313" key="11">
    <source>
        <dbReference type="Proteomes" id="UP000319828"/>
    </source>
</evidence>
<dbReference type="Pfam" id="PF13098">
    <property type="entry name" value="Thioredoxin_2"/>
    <property type="match status" value="1"/>
</dbReference>
<evidence type="ECO:0000256" key="5">
    <source>
        <dbReference type="ARBA" id="ARBA00023157"/>
    </source>
</evidence>
<dbReference type="PANTHER" id="PTHR35272">
    <property type="entry name" value="THIOL:DISULFIDE INTERCHANGE PROTEIN DSBC-RELATED"/>
    <property type="match status" value="1"/>
</dbReference>
<keyword evidence="6 7" id="KW-0676">Redox-active center</keyword>
<feature type="domain" description="Disulphide bond isomerase DsbC/G N-terminal" evidence="8">
    <location>
        <begin position="42"/>
        <end position="101"/>
    </location>
</feature>
<dbReference type="EMBL" id="VMKJ01000004">
    <property type="protein sequence ID" value="TVO38802.1"/>
    <property type="molecule type" value="Genomic_DNA"/>
</dbReference>
<gene>
    <name evidence="10" type="primary">dsbC</name>
    <name evidence="10" type="ORF">FOF44_03675</name>
</gene>
<dbReference type="InterPro" id="IPR012336">
    <property type="entry name" value="Thioredoxin-like_fold"/>
</dbReference>
<keyword evidence="5" id="KW-1015">Disulfide bond</keyword>
<name>A0A557PDS3_9VIBR</name>
<sequence>MHFASLFDSINVKSVCAKGALAFSALIFSVLSLPSYASTEGNQAEISARFVNLGIKVTEVVPSPIDGLYEVTTNQGIFFSSATGDFFIQGKMYSLDKQGNFSDLMAKKYAKQVEKFADDMIVYKAKEQKYVVTVFTDITCGYCVKLHKEMQKYNDLGITVRYMAYPRQGPTGDVAQAMAKVWCADDRKQALDDVKINRRFDFDSKNLPKCQQMITDQYAFGAQLGISGTPAILLSNGRIVGGYLPANDLLEALEAEGL</sequence>
<dbReference type="GO" id="GO:0016853">
    <property type="term" value="F:isomerase activity"/>
    <property type="evidence" value="ECO:0007669"/>
    <property type="project" value="UniProtKB-KW"/>
</dbReference>
<dbReference type="InterPro" id="IPR009094">
    <property type="entry name" value="DiS-bond_isomerase_DsbC/G_N_sf"/>
</dbReference>
<dbReference type="RefSeq" id="WP_144387508.1">
    <property type="nucleotide sequence ID" value="NZ_CANNCB010000010.1"/>
</dbReference>
<dbReference type="InterPro" id="IPR033954">
    <property type="entry name" value="DiS-bond_Isoase_DsbC/G"/>
</dbReference>
<evidence type="ECO:0000256" key="2">
    <source>
        <dbReference type="ARBA" id="ARBA00009813"/>
    </source>
</evidence>
<dbReference type="NCBIfam" id="NF008129">
    <property type="entry name" value="PRK10877.1"/>
    <property type="match status" value="1"/>
</dbReference>
<dbReference type="Proteomes" id="UP000319828">
    <property type="component" value="Unassembled WGS sequence"/>
</dbReference>
<protein>
    <recommendedName>
        <fullName evidence="7">Thiol:disulfide interchange protein</fullName>
    </recommendedName>
</protein>
<evidence type="ECO:0000256" key="6">
    <source>
        <dbReference type="ARBA" id="ARBA00023284"/>
    </source>
</evidence>
<dbReference type="AlphaFoldDB" id="A0A557PDS3"/>
<comment type="similarity">
    <text evidence="2 7">Belongs to the thioredoxin family. DsbC subfamily.</text>
</comment>
<feature type="domain" description="Thioredoxin-like fold" evidence="9">
    <location>
        <begin position="125"/>
        <end position="253"/>
    </location>
</feature>
<evidence type="ECO:0000259" key="9">
    <source>
        <dbReference type="Pfam" id="PF13098"/>
    </source>
</evidence>
<dbReference type="InterPro" id="IPR017937">
    <property type="entry name" value="Thioredoxin_CS"/>
</dbReference>
<evidence type="ECO:0000256" key="1">
    <source>
        <dbReference type="ARBA" id="ARBA00004418"/>
    </source>
</evidence>
<reference evidence="10 11" key="1">
    <citation type="submission" date="2019-07" db="EMBL/GenBank/DDBJ databases">
        <title>The draft genome sequence of Vibrio algivorus M1486.</title>
        <authorList>
            <person name="Meng X."/>
        </authorList>
    </citation>
    <scope>NUCLEOTIDE SEQUENCE [LARGE SCALE GENOMIC DNA]</scope>
    <source>
        <strain evidence="10 11">M1486</strain>
    </source>
</reference>
<proteinExistence type="inferred from homology"/>
<keyword evidence="10" id="KW-0413">Isomerase</keyword>
<dbReference type="SUPFAM" id="SSF54423">
    <property type="entry name" value="DsbC/DsbG N-terminal domain-like"/>
    <property type="match status" value="1"/>
</dbReference>
<evidence type="ECO:0000313" key="10">
    <source>
        <dbReference type="EMBL" id="TVO38802.1"/>
    </source>
</evidence>
<organism evidence="10 11">
    <name type="scientific">Vibrio algivorus</name>
    <dbReference type="NCBI Taxonomy" id="1667024"/>
    <lineage>
        <taxon>Bacteria</taxon>
        <taxon>Pseudomonadati</taxon>
        <taxon>Pseudomonadota</taxon>
        <taxon>Gammaproteobacteria</taxon>
        <taxon>Vibrionales</taxon>
        <taxon>Vibrionaceae</taxon>
        <taxon>Vibrio</taxon>
    </lineage>
</organism>
<evidence type="ECO:0000259" key="8">
    <source>
        <dbReference type="Pfam" id="PF10411"/>
    </source>
</evidence>
<dbReference type="InterPro" id="IPR018950">
    <property type="entry name" value="DiS-bond_isomerase_DsbC/G_N"/>
</dbReference>
<dbReference type="Gene3D" id="3.40.30.10">
    <property type="entry name" value="Glutaredoxin"/>
    <property type="match status" value="1"/>
</dbReference>
<dbReference type="Pfam" id="PF10411">
    <property type="entry name" value="DsbC_N"/>
    <property type="match status" value="1"/>
</dbReference>
<evidence type="ECO:0000256" key="7">
    <source>
        <dbReference type="RuleBase" id="RU364038"/>
    </source>
</evidence>
<dbReference type="CDD" id="cd03020">
    <property type="entry name" value="DsbA_DsbC_DsbG"/>
    <property type="match status" value="1"/>
</dbReference>
<comment type="subcellular location">
    <subcellularLocation>
        <location evidence="1 7">Periplasm</location>
    </subcellularLocation>
</comment>
<dbReference type="SUPFAM" id="SSF52833">
    <property type="entry name" value="Thioredoxin-like"/>
    <property type="match status" value="1"/>
</dbReference>
<dbReference type="PANTHER" id="PTHR35272:SF3">
    <property type="entry name" value="THIOL:DISULFIDE INTERCHANGE PROTEIN DSBC"/>
    <property type="match status" value="1"/>
</dbReference>
<dbReference type="OrthoDB" id="12976at2"/>
<dbReference type="PROSITE" id="PS00194">
    <property type="entry name" value="THIOREDOXIN_1"/>
    <property type="match status" value="1"/>
</dbReference>
<evidence type="ECO:0000256" key="4">
    <source>
        <dbReference type="ARBA" id="ARBA00022764"/>
    </source>
</evidence>
<dbReference type="InterPro" id="IPR051470">
    <property type="entry name" value="Thiol:disulfide_interchange"/>
</dbReference>
<accession>A0A557PDS3</accession>
<dbReference type="InterPro" id="IPR036249">
    <property type="entry name" value="Thioredoxin-like_sf"/>
</dbReference>